<dbReference type="PANTHER" id="PTHR42926:SF1">
    <property type="entry name" value="CIRCADIAN CLOCK OSCILLATOR PROTEIN KAIC 1"/>
    <property type="match status" value="1"/>
</dbReference>
<dbReference type="PANTHER" id="PTHR42926">
    <property type="match status" value="1"/>
</dbReference>
<protein>
    <recommendedName>
        <fullName evidence="1">non-specific serine/threonine protein kinase</fullName>
        <ecNumber evidence="1">2.7.11.1</ecNumber>
    </recommendedName>
</protein>
<dbReference type="InterPro" id="IPR051347">
    <property type="entry name" value="Circadian_clock_KaiC-rel"/>
</dbReference>
<dbReference type="SUPFAM" id="SSF52540">
    <property type="entry name" value="P-loop containing nucleoside triphosphate hydrolases"/>
    <property type="match status" value="2"/>
</dbReference>
<dbReference type="Proteomes" id="UP000887222">
    <property type="component" value="Unassembled WGS sequence"/>
</dbReference>
<dbReference type="InterPro" id="IPR027417">
    <property type="entry name" value="P-loop_NTPase"/>
</dbReference>
<feature type="domain" description="KaiC" evidence="7">
    <location>
        <begin position="35"/>
        <end position="264"/>
    </location>
</feature>
<proteinExistence type="predicted"/>
<evidence type="ECO:0000313" key="8">
    <source>
        <dbReference type="EMBL" id="GIZ51951.1"/>
    </source>
</evidence>
<evidence type="ECO:0000256" key="3">
    <source>
        <dbReference type="ARBA" id="ARBA00022679"/>
    </source>
</evidence>
<dbReference type="EC" id="2.7.11.1" evidence="1"/>
<sequence>MRPSRVPGRVSTRPATRHDFHESQFMSHHDADNLHLLSTGIGGLDSVLGGGLPKDHLYLIQGLAGSGKTTLACQIGFHHASHGKKVLVLTLIAESHAKLLQHLGNFGFFDPALVGSQVLFYGGYKALSEGGLRELLSFISACLSSHQPEIMIVDGFRSIRDSRPSDLALSEFMHSLNALVSTMACTTFLLSPTEGNEAESENTLVDGLIELSQEEDGVRTIRELKVFKARGANHLLGKHAFEICTGGLVVYPRLEAAATRSNHASDASDKQVRFGVPGLDEIVRHGFMQGSITNVIGTPGVGKTILGLHYIHQGLLDNETCLILGFFESPQRLLQKGRKVGIDLSDAMQDGRLEMIWHLPLEVLMDRLASELLENIDRRKVSRVLIDGVEGFHDVAMHPARIKPFLIALVNELRRRNVTTLITQELPYFKSSYRDSDSSESALYENILLLRSTVVSGADQRLLSVMKVRESGYDPAHRIMKISDHGIAIENTVSAGAPFPEKQEGL</sequence>
<feature type="domain" description="KaiC" evidence="7">
    <location>
        <begin position="270"/>
        <end position="506"/>
    </location>
</feature>
<keyword evidence="6" id="KW-0378">Hydrolase</keyword>
<evidence type="ECO:0000256" key="2">
    <source>
        <dbReference type="ARBA" id="ARBA00022553"/>
    </source>
</evidence>
<organism evidence="8 9">
    <name type="scientific">Noviherbaspirillum aridicola</name>
    <dbReference type="NCBI Taxonomy" id="2849687"/>
    <lineage>
        <taxon>Bacteria</taxon>
        <taxon>Pseudomonadati</taxon>
        <taxon>Pseudomonadota</taxon>
        <taxon>Betaproteobacteria</taxon>
        <taxon>Burkholderiales</taxon>
        <taxon>Oxalobacteraceae</taxon>
        <taxon>Noviherbaspirillum</taxon>
    </lineage>
</organism>
<keyword evidence="2" id="KW-0597">Phosphoprotein</keyword>
<gene>
    <name evidence="8" type="ORF">NCCP691_19650</name>
</gene>
<evidence type="ECO:0000256" key="4">
    <source>
        <dbReference type="ARBA" id="ARBA00022737"/>
    </source>
</evidence>
<dbReference type="Pfam" id="PF06745">
    <property type="entry name" value="ATPase"/>
    <property type="match status" value="2"/>
</dbReference>
<dbReference type="PROSITE" id="PS51146">
    <property type="entry name" value="KAIC"/>
    <property type="match status" value="2"/>
</dbReference>
<keyword evidence="9" id="KW-1185">Reference proteome</keyword>
<name>A0ABQ4Q4J9_9BURK</name>
<dbReference type="InterPro" id="IPR010624">
    <property type="entry name" value="KaiC_dom"/>
</dbReference>
<evidence type="ECO:0000256" key="1">
    <source>
        <dbReference type="ARBA" id="ARBA00012513"/>
    </source>
</evidence>
<keyword evidence="4" id="KW-0677">Repeat</keyword>
<accession>A0ABQ4Q4J9</accession>
<keyword evidence="3" id="KW-0808">Transferase</keyword>
<evidence type="ECO:0000259" key="7">
    <source>
        <dbReference type="PROSITE" id="PS51146"/>
    </source>
</evidence>
<evidence type="ECO:0000313" key="9">
    <source>
        <dbReference type="Proteomes" id="UP000887222"/>
    </source>
</evidence>
<dbReference type="InterPro" id="IPR014774">
    <property type="entry name" value="KaiC-like_dom"/>
</dbReference>
<keyword evidence="5" id="KW-0418">Kinase</keyword>
<evidence type="ECO:0000256" key="5">
    <source>
        <dbReference type="ARBA" id="ARBA00022777"/>
    </source>
</evidence>
<reference evidence="8 9" key="1">
    <citation type="journal article" date="2022" name="Int. J. Syst. Evol. Microbiol.">
        <title>Noviherbaspirillum aridicola sp. nov., isolated from an arid soil in Pakistan.</title>
        <authorList>
            <person name="Khan I.U."/>
            <person name="Saqib M."/>
            <person name="Amin A."/>
            <person name="Hussain F."/>
            <person name="Li L."/>
            <person name="Liu Y.H."/>
            <person name="Fang B.Z."/>
            <person name="Ahmed I."/>
            <person name="Li W.J."/>
        </authorList>
    </citation>
    <scope>NUCLEOTIDE SEQUENCE [LARGE SCALE GENOMIC DNA]</scope>
    <source>
        <strain evidence="8 9">NCCP-691</strain>
    </source>
</reference>
<dbReference type="EMBL" id="BPMK01000008">
    <property type="protein sequence ID" value="GIZ51951.1"/>
    <property type="molecule type" value="Genomic_DNA"/>
</dbReference>
<dbReference type="InterPro" id="IPR030665">
    <property type="entry name" value="KaiC"/>
</dbReference>
<dbReference type="PIRSF" id="PIRSF039117">
    <property type="entry name" value="KaiC"/>
    <property type="match status" value="1"/>
</dbReference>
<evidence type="ECO:0000256" key="6">
    <source>
        <dbReference type="ARBA" id="ARBA00022801"/>
    </source>
</evidence>
<dbReference type="Gene3D" id="3.40.50.300">
    <property type="entry name" value="P-loop containing nucleotide triphosphate hydrolases"/>
    <property type="match status" value="2"/>
</dbReference>
<comment type="caution">
    <text evidence="8">The sequence shown here is derived from an EMBL/GenBank/DDBJ whole genome shotgun (WGS) entry which is preliminary data.</text>
</comment>